<name>A0A9D3XW56_9SAUR</name>
<feature type="compositionally biased region" description="Basic and acidic residues" evidence="1">
    <location>
        <begin position="35"/>
        <end position="48"/>
    </location>
</feature>
<sequence length="153" mass="17457">MGPWNSPPMFTAATNDERLTLVTAIQTAKQSELAEQNKRQEQFEKPEANLEAINRHLSVKSHDHKTPEARRENARAKRDKLQPAQGHTARKTNQKYCSSCGKEPISSRDESSPTGAYERSYTRRHSENRWASNPVTGFVSNWREKRAGQLQLP</sequence>
<dbReference type="AlphaFoldDB" id="A0A9D3XW56"/>
<organism evidence="2 3">
    <name type="scientific">Mauremys mutica</name>
    <name type="common">yellowpond turtle</name>
    <dbReference type="NCBI Taxonomy" id="74926"/>
    <lineage>
        <taxon>Eukaryota</taxon>
        <taxon>Metazoa</taxon>
        <taxon>Chordata</taxon>
        <taxon>Craniata</taxon>
        <taxon>Vertebrata</taxon>
        <taxon>Euteleostomi</taxon>
        <taxon>Archelosauria</taxon>
        <taxon>Testudinata</taxon>
        <taxon>Testudines</taxon>
        <taxon>Cryptodira</taxon>
        <taxon>Durocryptodira</taxon>
        <taxon>Testudinoidea</taxon>
        <taxon>Geoemydidae</taxon>
        <taxon>Geoemydinae</taxon>
        <taxon>Mauremys</taxon>
    </lineage>
</organism>
<protein>
    <submittedName>
        <fullName evidence="2">Uncharacterized protein</fullName>
    </submittedName>
</protein>
<evidence type="ECO:0000313" key="2">
    <source>
        <dbReference type="EMBL" id="KAH1187338.1"/>
    </source>
</evidence>
<evidence type="ECO:0000313" key="3">
    <source>
        <dbReference type="Proteomes" id="UP000827986"/>
    </source>
</evidence>
<keyword evidence="3" id="KW-1185">Reference proteome</keyword>
<dbReference type="Proteomes" id="UP000827986">
    <property type="component" value="Unassembled WGS sequence"/>
</dbReference>
<comment type="caution">
    <text evidence="2">The sequence shown here is derived from an EMBL/GenBank/DDBJ whole genome shotgun (WGS) entry which is preliminary data.</text>
</comment>
<reference evidence="2" key="1">
    <citation type="submission" date="2021-09" db="EMBL/GenBank/DDBJ databases">
        <title>The genome of Mauremys mutica provides insights into the evolution of semi-aquatic lifestyle.</title>
        <authorList>
            <person name="Gong S."/>
            <person name="Gao Y."/>
        </authorList>
    </citation>
    <scope>NUCLEOTIDE SEQUENCE</scope>
    <source>
        <strain evidence="2">MM-2020</strain>
        <tissue evidence="2">Muscle</tissue>
    </source>
</reference>
<feature type="region of interest" description="Disordered" evidence="1">
    <location>
        <begin position="29"/>
        <end position="137"/>
    </location>
</feature>
<feature type="compositionally biased region" description="Basic and acidic residues" evidence="1">
    <location>
        <begin position="60"/>
        <end position="81"/>
    </location>
</feature>
<evidence type="ECO:0000256" key="1">
    <source>
        <dbReference type="SAM" id="MobiDB-lite"/>
    </source>
</evidence>
<proteinExistence type="predicted"/>
<gene>
    <name evidence="2" type="ORF">KIL84_020087</name>
</gene>
<accession>A0A9D3XW56</accession>
<dbReference type="EMBL" id="JAHDVG010000463">
    <property type="protein sequence ID" value="KAH1187338.1"/>
    <property type="molecule type" value="Genomic_DNA"/>
</dbReference>